<sequence>MKTLQKLTTGFLFFLSFISGTSTHTHTHINKPTHRSLTFVHLNHLLI</sequence>
<dbReference type="EMBL" id="CM009290">
    <property type="protein sequence ID" value="RQO84430.1"/>
    <property type="molecule type" value="Genomic_DNA"/>
</dbReference>
<reference evidence="2 3" key="1">
    <citation type="journal article" date="2006" name="Science">
        <title>The genome of black cottonwood, Populus trichocarpa (Torr. &amp; Gray).</title>
        <authorList>
            <person name="Tuskan G.A."/>
            <person name="Difazio S."/>
            <person name="Jansson S."/>
            <person name="Bohlmann J."/>
            <person name="Grigoriev I."/>
            <person name="Hellsten U."/>
            <person name="Putnam N."/>
            <person name="Ralph S."/>
            <person name="Rombauts S."/>
            <person name="Salamov A."/>
            <person name="Schein J."/>
            <person name="Sterck L."/>
            <person name="Aerts A."/>
            <person name="Bhalerao R.R."/>
            <person name="Bhalerao R.P."/>
            <person name="Blaudez D."/>
            <person name="Boerjan W."/>
            <person name="Brun A."/>
            <person name="Brunner A."/>
            <person name="Busov V."/>
            <person name="Campbell M."/>
            <person name="Carlson J."/>
            <person name="Chalot M."/>
            <person name="Chapman J."/>
            <person name="Chen G.L."/>
            <person name="Cooper D."/>
            <person name="Coutinho P.M."/>
            <person name="Couturier J."/>
            <person name="Covert S."/>
            <person name="Cronk Q."/>
            <person name="Cunningham R."/>
            <person name="Davis J."/>
            <person name="Degroeve S."/>
            <person name="Dejardin A."/>
            <person name="Depamphilis C."/>
            <person name="Detter J."/>
            <person name="Dirks B."/>
            <person name="Dubchak I."/>
            <person name="Duplessis S."/>
            <person name="Ehlting J."/>
            <person name="Ellis B."/>
            <person name="Gendler K."/>
            <person name="Goodstein D."/>
            <person name="Gribskov M."/>
            <person name="Grimwood J."/>
            <person name="Groover A."/>
            <person name="Gunter L."/>
            <person name="Hamberger B."/>
            <person name="Heinze B."/>
            <person name="Helariutta Y."/>
            <person name="Henrissat B."/>
            <person name="Holligan D."/>
            <person name="Holt R."/>
            <person name="Huang W."/>
            <person name="Islam-Faridi N."/>
            <person name="Jones S."/>
            <person name="Jones-Rhoades M."/>
            <person name="Jorgensen R."/>
            <person name="Joshi C."/>
            <person name="Kangasjarvi J."/>
            <person name="Karlsson J."/>
            <person name="Kelleher C."/>
            <person name="Kirkpatrick R."/>
            <person name="Kirst M."/>
            <person name="Kohler A."/>
            <person name="Kalluri U."/>
            <person name="Larimer F."/>
            <person name="Leebens-Mack J."/>
            <person name="Leple J.C."/>
            <person name="Locascio P."/>
            <person name="Lou Y."/>
            <person name="Lucas S."/>
            <person name="Martin F."/>
            <person name="Montanini B."/>
            <person name="Napoli C."/>
            <person name="Nelson D.R."/>
            <person name="Nelson C."/>
            <person name="Nieminen K."/>
            <person name="Nilsson O."/>
            <person name="Pereda V."/>
            <person name="Peter G."/>
            <person name="Philippe R."/>
            <person name="Pilate G."/>
            <person name="Poliakov A."/>
            <person name="Razumovskaya J."/>
            <person name="Richardson P."/>
            <person name="Rinaldi C."/>
            <person name="Ritland K."/>
            <person name="Rouze P."/>
            <person name="Ryaboy D."/>
            <person name="Schmutz J."/>
            <person name="Schrader J."/>
            <person name="Segerman B."/>
            <person name="Shin H."/>
            <person name="Siddiqui A."/>
            <person name="Sterky F."/>
            <person name="Terry A."/>
            <person name="Tsai C.J."/>
            <person name="Uberbacher E."/>
            <person name="Unneberg P."/>
            <person name="Vahala J."/>
            <person name="Wall K."/>
            <person name="Wessler S."/>
            <person name="Yang G."/>
            <person name="Yin T."/>
            <person name="Douglas C."/>
            <person name="Marra M."/>
            <person name="Sandberg G."/>
            <person name="Van de Peer Y."/>
            <person name="Rokhsar D."/>
        </authorList>
    </citation>
    <scope>NUCLEOTIDE SEQUENCE [LARGE SCALE GENOMIC DNA]</scope>
    <source>
        <strain evidence="3">cv. Nisqually</strain>
    </source>
</reference>
<evidence type="ECO:0000313" key="3">
    <source>
        <dbReference type="Proteomes" id="UP000006729"/>
    </source>
</evidence>
<dbReference type="AlphaFoldDB" id="A0A3N7EH02"/>
<protein>
    <submittedName>
        <fullName evidence="2">Uncharacterized protein</fullName>
    </submittedName>
</protein>
<gene>
    <name evidence="2" type="ORF">POPTR_001G050950</name>
</gene>
<organism evidence="2 3">
    <name type="scientific">Populus trichocarpa</name>
    <name type="common">Western balsam poplar</name>
    <name type="synonym">Populus balsamifera subsp. trichocarpa</name>
    <dbReference type="NCBI Taxonomy" id="3694"/>
    <lineage>
        <taxon>Eukaryota</taxon>
        <taxon>Viridiplantae</taxon>
        <taxon>Streptophyta</taxon>
        <taxon>Embryophyta</taxon>
        <taxon>Tracheophyta</taxon>
        <taxon>Spermatophyta</taxon>
        <taxon>Magnoliopsida</taxon>
        <taxon>eudicotyledons</taxon>
        <taxon>Gunneridae</taxon>
        <taxon>Pentapetalae</taxon>
        <taxon>rosids</taxon>
        <taxon>fabids</taxon>
        <taxon>Malpighiales</taxon>
        <taxon>Salicaceae</taxon>
        <taxon>Saliceae</taxon>
        <taxon>Populus</taxon>
    </lineage>
</organism>
<dbReference type="InParanoid" id="A0A3N7EH02"/>
<proteinExistence type="predicted"/>
<keyword evidence="1" id="KW-0732">Signal</keyword>
<keyword evidence="3" id="KW-1185">Reference proteome</keyword>
<evidence type="ECO:0000256" key="1">
    <source>
        <dbReference type="SAM" id="SignalP"/>
    </source>
</evidence>
<accession>A0A3N7EH02</accession>
<evidence type="ECO:0000313" key="2">
    <source>
        <dbReference type="EMBL" id="RQO84430.1"/>
    </source>
</evidence>
<feature type="signal peptide" evidence="1">
    <location>
        <begin position="1"/>
        <end position="23"/>
    </location>
</feature>
<dbReference type="Proteomes" id="UP000006729">
    <property type="component" value="Chromosome 1"/>
</dbReference>
<name>A0A3N7EH02_POPTR</name>
<feature type="chain" id="PRO_5018290237" evidence="1">
    <location>
        <begin position="24"/>
        <end position="47"/>
    </location>
</feature>